<keyword evidence="2" id="KW-1185">Reference proteome</keyword>
<dbReference type="EMBL" id="KN836863">
    <property type="protein sequence ID" value="KIK31568.1"/>
    <property type="molecule type" value="Genomic_DNA"/>
</dbReference>
<sequence length="250" mass="27674">DTLPQAPINEFDEITQVALFLGVACRVFMGVSRSSCDLIMKIISIILFLAFRRSDNGLNSSDTNTLKQIPMTSESAEAKFHLTGKTVPYAVCSCHCTYPPTYAPGSTTPAYPERCTHRPTLTTECGEALLVGEDGNFRPRKTFLYHDFKDYLSGLLSRRDIEAVMDQACDDLMDSIDSPQPSFIKTPFEAQFLRQFDGPQPGSLFVDRGEEGRYVFALHVDFFNPEGLNIRGASTSCGIISMACLNLPVD</sequence>
<feature type="non-terminal residue" evidence="1">
    <location>
        <position position="250"/>
    </location>
</feature>
<reference evidence="1 2" key="1">
    <citation type="submission" date="2014-04" db="EMBL/GenBank/DDBJ databases">
        <authorList>
            <consortium name="DOE Joint Genome Institute"/>
            <person name="Kuo A."/>
            <person name="Ruytinx J."/>
            <person name="Rineau F."/>
            <person name="Colpaert J."/>
            <person name="Kohler A."/>
            <person name="Nagy L.G."/>
            <person name="Floudas D."/>
            <person name="Copeland A."/>
            <person name="Barry K.W."/>
            <person name="Cichocki N."/>
            <person name="Veneault-Fourrey C."/>
            <person name="LaButti K."/>
            <person name="Lindquist E.A."/>
            <person name="Lipzen A."/>
            <person name="Lundell T."/>
            <person name="Morin E."/>
            <person name="Murat C."/>
            <person name="Sun H."/>
            <person name="Tunlid A."/>
            <person name="Henrissat B."/>
            <person name="Grigoriev I.V."/>
            <person name="Hibbett D.S."/>
            <person name="Martin F."/>
            <person name="Nordberg H.P."/>
            <person name="Cantor M.N."/>
            <person name="Hua S.X."/>
        </authorList>
    </citation>
    <scope>NUCLEOTIDE SEQUENCE [LARGE SCALE GENOMIC DNA]</scope>
    <source>
        <strain evidence="1 2">UH-Slu-Lm8-n1</strain>
    </source>
</reference>
<feature type="non-terminal residue" evidence="1">
    <location>
        <position position="1"/>
    </location>
</feature>
<name>A0A0D0AHU0_9AGAM</name>
<organism evidence="1 2">
    <name type="scientific">Suillus luteus UH-Slu-Lm8-n1</name>
    <dbReference type="NCBI Taxonomy" id="930992"/>
    <lineage>
        <taxon>Eukaryota</taxon>
        <taxon>Fungi</taxon>
        <taxon>Dikarya</taxon>
        <taxon>Basidiomycota</taxon>
        <taxon>Agaricomycotina</taxon>
        <taxon>Agaricomycetes</taxon>
        <taxon>Agaricomycetidae</taxon>
        <taxon>Boletales</taxon>
        <taxon>Suillineae</taxon>
        <taxon>Suillaceae</taxon>
        <taxon>Suillus</taxon>
    </lineage>
</organism>
<dbReference type="AlphaFoldDB" id="A0A0D0AHU0"/>
<dbReference type="Proteomes" id="UP000054485">
    <property type="component" value="Unassembled WGS sequence"/>
</dbReference>
<accession>A0A0D0AHU0</accession>
<evidence type="ECO:0000313" key="2">
    <source>
        <dbReference type="Proteomes" id="UP000054485"/>
    </source>
</evidence>
<dbReference type="OrthoDB" id="3269221at2759"/>
<proteinExistence type="predicted"/>
<dbReference type="InParanoid" id="A0A0D0AHU0"/>
<evidence type="ECO:0000313" key="1">
    <source>
        <dbReference type="EMBL" id="KIK31568.1"/>
    </source>
</evidence>
<gene>
    <name evidence="1" type="ORF">CY34DRAFT_57483</name>
</gene>
<protein>
    <submittedName>
        <fullName evidence="1">Unplaced genomic scaffold CY34scaffold_1732, whole genome shotgun sequence</fullName>
    </submittedName>
</protein>
<dbReference type="HOGENOM" id="CLU_030973_0_0_1"/>
<reference evidence="2" key="2">
    <citation type="submission" date="2015-01" db="EMBL/GenBank/DDBJ databases">
        <title>Evolutionary Origins and Diversification of the Mycorrhizal Mutualists.</title>
        <authorList>
            <consortium name="DOE Joint Genome Institute"/>
            <consortium name="Mycorrhizal Genomics Consortium"/>
            <person name="Kohler A."/>
            <person name="Kuo A."/>
            <person name="Nagy L.G."/>
            <person name="Floudas D."/>
            <person name="Copeland A."/>
            <person name="Barry K.W."/>
            <person name="Cichocki N."/>
            <person name="Veneault-Fourrey C."/>
            <person name="LaButti K."/>
            <person name="Lindquist E.A."/>
            <person name="Lipzen A."/>
            <person name="Lundell T."/>
            <person name="Morin E."/>
            <person name="Murat C."/>
            <person name="Riley R."/>
            <person name="Ohm R."/>
            <person name="Sun H."/>
            <person name="Tunlid A."/>
            <person name="Henrissat B."/>
            <person name="Grigoriev I.V."/>
            <person name="Hibbett D.S."/>
            <person name="Martin F."/>
        </authorList>
    </citation>
    <scope>NUCLEOTIDE SEQUENCE [LARGE SCALE GENOMIC DNA]</scope>
    <source>
        <strain evidence="2">UH-Slu-Lm8-n1</strain>
    </source>
</reference>
<dbReference type="STRING" id="930992.A0A0D0AHU0"/>